<dbReference type="InterPro" id="IPR012337">
    <property type="entry name" value="RNaseH-like_sf"/>
</dbReference>
<dbReference type="STRING" id="402385.SAMN05421848_0195"/>
<dbReference type="CDD" id="cd09278">
    <property type="entry name" value="RNase_HI_prokaryote_like"/>
    <property type="match status" value="1"/>
</dbReference>
<dbReference type="HAMAP" id="MF_00042">
    <property type="entry name" value="RNase_H"/>
    <property type="match status" value="1"/>
</dbReference>
<protein>
    <recommendedName>
        <fullName evidence="5 11">Ribonuclease H</fullName>
        <shortName evidence="11">RNase H</shortName>
        <ecNumber evidence="5 11">3.1.26.4</ecNumber>
    </recommendedName>
</protein>
<evidence type="ECO:0000256" key="4">
    <source>
        <dbReference type="ARBA" id="ARBA00011245"/>
    </source>
</evidence>
<feature type="domain" description="RNase H type-1" evidence="12">
    <location>
        <begin position="5"/>
        <end position="146"/>
    </location>
</feature>
<evidence type="ECO:0000256" key="1">
    <source>
        <dbReference type="ARBA" id="ARBA00000077"/>
    </source>
</evidence>
<dbReference type="GO" id="GO:0003676">
    <property type="term" value="F:nucleic acid binding"/>
    <property type="evidence" value="ECO:0007669"/>
    <property type="project" value="InterPro"/>
</dbReference>
<keyword evidence="8 11" id="KW-0255">Endonuclease</keyword>
<dbReference type="PANTHER" id="PTHR10642">
    <property type="entry name" value="RIBONUCLEASE H1"/>
    <property type="match status" value="1"/>
</dbReference>
<accession>A0A1I1FU88</accession>
<evidence type="ECO:0000259" key="12">
    <source>
        <dbReference type="PROSITE" id="PS50879"/>
    </source>
</evidence>
<dbReference type="GO" id="GO:0004523">
    <property type="term" value="F:RNA-DNA hybrid ribonuclease activity"/>
    <property type="evidence" value="ECO:0007669"/>
    <property type="project" value="UniProtKB-UniRule"/>
</dbReference>
<name>A0A1I1FU88_9GAMM</name>
<feature type="binding site" evidence="11">
    <location>
        <position position="14"/>
    </location>
    <ligand>
        <name>Mg(2+)</name>
        <dbReference type="ChEBI" id="CHEBI:18420"/>
        <label>1</label>
    </ligand>
</feature>
<dbReference type="Gene3D" id="3.30.420.10">
    <property type="entry name" value="Ribonuclease H-like superfamily/Ribonuclease H"/>
    <property type="match status" value="1"/>
</dbReference>
<evidence type="ECO:0000256" key="3">
    <source>
        <dbReference type="ARBA" id="ARBA00005300"/>
    </source>
</evidence>
<feature type="binding site" evidence="11">
    <location>
        <position position="138"/>
    </location>
    <ligand>
        <name>Mg(2+)</name>
        <dbReference type="ChEBI" id="CHEBI:18420"/>
        <label>2</label>
    </ligand>
</feature>
<feature type="binding site" evidence="11">
    <location>
        <position position="52"/>
    </location>
    <ligand>
        <name>Mg(2+)</name>
        <dbReference type="ChEBI" id="CHEBI:18420"/>
        <label>1</label>
    </ligand>
</feature>
<keyword evidence="6 11" id="KW-0540">Nuclease</keyword>
<evidence type="ECO:0000256" key="10">
    <source>
        <dbReference type="ARBA" id="ARBA00022842"/>
    </source>
</evidence>
<comment type="function">
    <text evidence="2 11">Endonuclease that specifically degrades the RNA of RNA-DNA hybrids.</text>
</comment>
<dbReference type="FunFam" id="3.30.420.10:FF:000089">
    <property type="entry name" value="Ribonuclease H"/>
    <property type="match status" value="1"/>
</dbReference>
<keyword evidence="11" id="KW-0963">Cytoplasm</keyword>
<proteinExistence type="inferred from homology"/>
<evidence type="ECO:0000256" key="5">
    <source>
        <dbReference type="ARBA" id="ARBA00012180"/>
    </source>
</evidence>
<evidence type="ECO:0000256" key="6">
    <source>
        <dbReference type="ARBA" id="ARBA00022722"/>
    </source>
</evidence>
<dbReference type="InterPro" id="IPR036397">
    <property type="entry name" value="RNaseH_sf"/>
</dbReference>
<feature type="binding site" evidence="11">
    <location>
        <position position="74"/>
    </location>
    <ligand>
        <name>Mg(2+)</name>
        <dbReference type="ChEBI" id="CHEBI:18420"/>
        <label>1</label>
    </ligand>
</feature>
<dbReference type="InterPro" id="IPR022892">
    <property type="entry name" value="RNaseHI"/>
</dbReference>
<dbReference type="EMBL" id="FOLY01000001">
    <property type="protein sequence ID" value="SFC00550.1"/>
    <property type="molecule type" value="Genomic_DNA"/>
</dbReference>
<sequence length="155" mass="17523">MSDEQRPHVVIHTDGGCRGNPGPGGWGAVLRSGSHEKCLKGSEAHTTNNRMELMAAISALRALTRPCRIELWTDSQYVRQGITQWVHNWVKKGWKTASKAPVKNAELWKMLLEESHRHDIEWHWLKGHAGHEGNELADRLANDAMDELRTSEKTS</sequence>
<comment type="catalytic activity">
    <reaction evidence="1 11">
        <text>Endonucleolytic cleavage to 5'-phosphomonoester.</text>
        <dbReference type="EC" id="3.1.26.4"/>
    </reaction>
</comment>
<feature type="binding site" evidence="11">
    <location>
        <position position="14"/>
    </location>
    <ligand>
        <name>Mg(2+)</name>
        <dbReference type="ChEBI" id="CHEBI:18420"/>
        <label>2</label>
    </ligand>
</feature>
<keyword evidence="9 11" id="KW-0378">Hydrolase</keyword>
<comment type="subunit">
    <text evidence="4 11">Monomer.</text>
</comment>
<evidence type="ECO:0000256" key="2">
    <source>
        <dbReference type="ARBA" id="ARBA00004065"/>
    </source>
</evidence>
<dbReference type="AlphaFoldDB" id="A0A1I1FU88"/>
<dbReference type="GO" id="GO:0000287">
    <property type="term" value="F:magnesium ion binding"/>
    <property type="evidence" value="ECO:0007669"/>
    <property type="project" value="UniProtKB-UniRule"/>
</dbReference>
<dbReference type="SUPFAM" id="SSF53098">
    <property type="entry name" value="Ribonuclease H-like"/>
    <property type="match status" value="1"/>
</dbReference>
<evidence type="ECO:0000256" key="11">
    <source>
        <dbReference type="HAMAP-Rule" id="MF_00042"/>
    </source>
</evidence>
<evidence type="ECO:0000256" key="7">
    <source>
        <dbReference type="ARBA" id="ARBA00022723"/>
    </source>
</evidence>
<dbReference type="OrthoDB" id="7845843at2"/>
<comment type="cofactor">
    <cofactor evidence="11">
        <name>Mg(2+)</name>
        <dbReference type="ChEBI" id="CHEBI:18420"/>
    </cofactor>
    <text evidence="11">Binds 1 Mg(2+) ion per subunit. May bind a second metal ion at a regulatory site, or after substrate binding.</text>
</comment>
<keyword evidence="14" id="KW-1185">Reference proteome</keyword>
<dbReference type="PANTHER" id="PTHR10642:SF26">
    <property type="entry name" value="RIBONUCLEASE H1"/>
    <property type="match status" value="1"/>
</dbReference>
<gene>
    <name evidence="11" type="primary">rnhA</name>
    <name evidence="13" type="ORF">SAMN05421848_0195</name>
</gene>
<dbReference type="GO" id="GO:0005737">
    <property type="term" value="C:cytoplasm"/>
    <property type="evidence" value="ECO:0007669"/>
    <property type="project" value="UniProtKB-SubCell"/>
</dbReference>
<dbReference type="InterPro" id="IPR002156">
    <property type="entry name" value="RNaseH_domain"/>
</dbReference>
<evidence type="ECO:0000256" key="8">
    <source>
        <dbReference type="ARBA" id="ARBA00022759"/>
    </source>
</evidence>
<keyword evidence="10 11" id="KW-0460">Magnesium</keyword>
<evidence type="ECO:0000256" key="9">
    <source>
        <dbReference type="ARBA" id="ARBA00022801"/>
    </source>
</evidence>
<comment type="similarity">
    <text evidence="3 11">Belongs to the RNase H family.</text>
</comment>
<reference evidence="14" key="1">
    <citation type="submission" date="2016-10" db="EMBL/GenBank/DDBJ databases">
        <authorList>
            <person name="Varghese N."/>
            <person name="Submissions S."/>
        </authorList>
    </citation>
    <scope>NUCLEOTIDE SEQUENCE [LARGE SCALE GENOMIC DNA]</scope>
    <source>
        <strain evidence="14">DSM 23439</strain>
    </source>
</reference>
<dbReference type="Proteomes" id="UP000199046">
    <property type="component" value="Unassembled WGS sequence"/>
</dbReference>
<comment type="subcellular location">
    <subcellularLocation>
        <location evidence="11">Cytoplasm</location>
    </subcellularLocation>
</comment>
<dbReference type="RefSeq" id="WP_090129931.1">
    <property type="nucleotide sequence ID" value="NZ_FOLY01000001.1"/>
</dbReference>
<dbReference type="PROSITE" id="PS50879">
    <property type="entry name" value="RNASE_H_1"/>
    <property type="match status" value="1"/>
</dbReference>
<organism evidence="13 14">
    <name type="scientific">Kushneria avicenniae</name>
    <dbReference type="NCBI Taxonomy" id="402385"/>
    <lineage>
        <taxon>Bacteria</taxon>
        <taxon>Pseudomonadati</taxon>
        <taxon>Pseudomonadota</taxon>
        <taxon>Gammaproteobacteria</taxon>
        <taxon>Oceanospirillales</taxon>
        <taxon>Halomonadaceae</taxon>
        <taxon>Kushneria</taxon>
    </lineage>
</organism>
<dbReference type="Pfam" id="PF00075">
    <property type="entry name" value="RNase_H"/>
    <property type="match status" value="1"/>
</dbReference>
<dbReference type="NCBIfam" id="NF001236">
    <property type="entry name" value="PRK00203.1"/>
    <property type="match status" value="1"/>
</dbReference>
<dbReference type="InterPro" id="IPR050092">
    <property type="entry name" value="RNase_H"/>
</dbReference>
<dbReference type="EC" id="3.1.26.4" evidence="5 11"/>
<dbReference type="GO" id="GO:0043137">
    <property type="term" value="P:DNA replication, removal of RNA primer"/>
    <property type="evidence" value="ECO:0007669"/>
    <property type="project" value="TreeGrafter"/>
</dbReference>
<keyword evidence="7 11" id="KW-0479">Metal-binding</keyword>
<evidence type="ECO:0000313" key="13">
    <source>
        <dbReference type="EMBL" id="SFC00550.1"/>
    </source>
</evidence>
<evidence type="ECO:0000313" key="14">
    <source>
        <dbReference type="Proteomes" id="UP000199046"/>
    </source>
</evidence>